<dbReference type="SUPFAM" id="SSF103473">
    <property type="entry name" value="MFS general substrate transporter"/>
    <property type="match status" value="1"/>
</dbReference>
<dbReference type="InterPro" id="IPR011701">
    <property type="entry name" value="MFS"/>
</dbReference>
<evidence type="ECO:0000256" key="6">
    <source>
        <dbReference type="ARBA" id="ARBA00022989"/>
    </source>
</evidence>
<name>A0A4D7YK71_AGRTU</name>
<comment type="subcellular location">
    <subcellularLocation>
        <location evidence="1">Cell membrane</location>
        <topology evidence="1">Multi-pass membrane protein</topology>
    </subcellularLocation>
</comment>
<evidence type="ECO:0000256" key="7">
    <source>
        <dbReference type="ARBA" id="ARBA00023136"/>
    </source>
</evidence>
<keyword evidence="6 8" id="KW-1133">Transmembrane helix</keyword>
<evidence type="ECO:0000313" key="11">
    <source>
        <dbReference type="Proteomes" id="UP000298649"/>
    </source>
</evidence>
<proteinExistence type="inferred from homology"/>
<gene>
    <name evidence="10" type="ORF">CFBP7129_21705</name>
</gene>
<dbReference type="EMBL" id="CP039923">
    <property type="protein sequence ID" value="QCL96785.1"/>
    <property type="molecule type" value="Genomic_DNA"/>
</dbReference>
<dbReference type="Proteomes" id="UP000298649">
    <property type="component" value="Chromosome linear"/>
</dbReference>
<dbReference type="InterPro" id="IPR020846">
    <property type="entry name" value="MFS_dom"/>
</dbReference>
<evidence type="ECO:0000256" key="1">
    <source>
        <dbReference type="ARBA" id="ARBA00004651"/>
    </source>
</evidence>
<evidence type="ECO:0000256" key="2">
    <source>
        <dbReference type="ARBA" id="ARBA00008335"/>
    </source>
</evidence>
<feature type="transmembrane region" description="Helical" evidence="8">
    <location>
        <begin position="272"/>
        <end position="292"/>
    </location>
</feature>
<dbReference type="PANTHER" id="PTHR43271">
    <property type="entry name" value="BLL2771 PROTEIN"/>
    <property type="match status" value="1"/>
</dbReference>
<dbReference type="PANTHER" id="PTHR43271:SF2">
    <property type="entry name" value="BLL2771 PROTEIN"/>
    <property type="match status" value="1"/>
</dbReference>
<feature type="transmembrane region" description="Helical" evidence="8">
    <location>
        <begin position="106"/>
        <end position="127"/>
    </location>
</feature>
<keyword evidence="4" id="KW-1003">Cell membrane</keyword>
<evidence type="ECO:0000259" key="9">
    <source>
        <dbReference type="PROSITE" id="PS50850"/>
    </source>
</evidence>
<feature type="transmembrane region" description="Helical" evidence="8">
    <location>
        <begin position="12"/>
        <end position="34"/>
    </location>
</feature>
<dbReference type="CDD" id="cd17473">
    <property type="entry name" value="MFS_arabinose_efflux_permease_like"/>
    <property type="match status" value="1"/>
</dbReference>
<feature type="transmembrane region" description="Helical" evidence="8">
    <location>
        <begin position="77"/>
        <end position="100"/>
    </location>
</feature>
<comment type="similarity">
    <text evidence="2">Belongs to the major facilitator superfamily.</text>
</comment>
<evidence type="ECO:0000256" key="5">
    <source>
        <dbReference type="ARBA" id="ARBA00022692"/>
    </source>
</evidence>
<evidence type="ECO:0000313" key="10">
    <source>
        <dbReference type="EMBL" id="QCL96785.1"/>
    </source>
</evidence>
<feature type="transmembrane region" description="Helical" evidence="8">
    <location>
        <begin position="46"/>
        <end position="65"/>
    </location>
</feature>
<feature type="transmembrane region" description="Helical" evidence="8">
    <location>
        <begin position="298"/>
        <end position="315"/>
    </location>
</feature>
<feature type="transmembrane region" description="Helical" evidence="8">
    <location>
        <begin position="166"/>
        <end position="184"/>
    </location>
</feature>
<reference evidence="10 11" key="1">
    <citation type="submission" date="2019-04" db="EMBL/GenBank/DDBJ databases">
        <title>Complete genome sequence of Agrobacterium tumefaciens CFBP7129.</title>
        <authorList>
            <person name="Haryono M."/>
            <person name="Lin Y.-C."/>
            <person name="Lai E.-M."/>
            <person name="Kuo C.-H."/>
        </authorList>
    </citation>
    <scope>NUCLEOTIDE SEQUENCE [LARGE SCALE GENOMIC DNA]</scope>
    <source>
        <strain evidence="10 11">CFBP7129</strain>
    </source>
</reference>
<protein>
    <submittedName>
        <fullName evidence="10">MFS transporter</fullName>
    </submittedName>
</protein>
<keyword evidence="7 8" id="KW-0472">Membrane</keyword>
<dbReference type="PROSITE" id="PS51257">
    <property type="entry name" value="PROKAR_LIPOPROTEIN"/>
    <property type="match status" value="1"/>
</dbReference>
<dbReference type="GO" id="GO:0022857">
    <property type="term" value="F:transmembrane transporter activity"/>
    <property type="evidence" value="ECO:0007669"/>
    <property type="project" value="InterPro"/>
</dbReference>
<feature type="domain" description="Major facilitator superfamily (MFS) profile" evidence="9">
    <location>
        <begin position="1"/>
        <end position="377"/>
    </location>
</feature>
<keyword evidence="3" id="KW-0813">Transport</keyword>
<accession>A0A4D7YK71</accession>
<dbReference type="AlphaFoldDB" id="A0A4D7YK71"/>
<evidence type="ECO:0000256" key="4">
    <source>
        <dbReference type="ARBA" id="ARBA00022475"/>
    </source>
</evidence>
<dbReference type="InterPro" id="IPR036259">
    <property type="entry name" value="MFS_trans_sf"/>
</dbReference>
<feature type="transmembrane region" description="Helical" evidence="8">
    <location>
        <begin position="353"/>
        <end position="372"/>
    </location>
</feature>
<organism evidence="10 11">
    <name type="scientific">Agrobacterium tumefaciens</name>
    <dbReference type="NCBI Taxonomy" id="358"/>
    <lineage>
        <taxon>Bacteria</taxon>
        <taxon>Pseudomonadati</taxon>
        <taxon>Pseudomonadota</taxon>
        <taxon>Alphaproteobacteria</taxon>
        <taxon>Hyphomicrobiales</taxon>
        <taxon>Rhizobiaceae</taxon>
        <taxon>Rhizobium/Agrobacterium group</taxon>
        <taxon>Agrobacterium</taxon>
        <taxon>Agrobacterium tumefaciens complex</taxon>
    </lineage>
</organism>
<dbReference type="Gene3D" id="1.20.1250.20">
    <property type="entry name" value="MFS general substrate transporter like domains"/>
    <property type="match status" value="1"/>
</dbReference>
<dbReference type="Pfam" id="PF07690">
    <property type="entry name" value="MFS_1"/>
    <property type="match status" value="1"/>
</dbReference>
<keyword evidence="5 8" id="KW-0812">Transmembrane</keyword>
<feature type="transmembrane region" description="Helical" evidence="8">
    <location>
        <begin position="327"/>
        <end position="347"/>
    </location>
</feature>
<feature type="transmembrane region" description="Helical" evidence="8">
    <location>
        <begin position="239"/>
        <end position="260"/>
    </location>
</feature>
<dbReference type="GO" id="GO:0005886">
    <property type="term" value="C:plasma membrane"/>
    <property type="evidence" value="ECO:0007669"/>
    <property type="project" value="UniProtKB-SubCell"/>
</dbReference>
<feature type="transmembrane region" description="Helical" evidence="8">
    <location>
        <begin position="205"/>
        <end position="227"/>
    </location>
</feature>
<evidence type="ECO:0000256" key="3">
    <source>
        <dbReference type="ARBA" id="ARBA00022448"/>
    </source>
</evidence>
<sequence length="385" mass="40559">MEKTLQQLKPLGALTLLCVACLTIMVGCVIVPGLPGIASALGVPSASSWLVTLPSLGVAIFGLAVGRLIERIGSRRALLAGLGLYGLLGYAAVWMHGYVAVLLDRFLLGGATAIVMSAGTTLISEFFDGDARLKMIARQGMAIELGGVVFLAIGGILAGISWQHPFLLYLVSWIFAAMVIAFVPRTHESPRSAEANISISAPPMWDVYLAATCSMIVFFAAVILLPQKLAEMGLGEVEIGYFLSFISLVAVGAAFAIPYLIGPLGAAKTSMIAFAAYAAGHLIFFSAGSLLLTIVGGVLVGCGFGFSIPLVNHLTIERSPTALRGRLLGYLSVAIFMGQFLSAFIEMLPISRAGFFFVAALVAFLTLCVFATRTRVEKSARNSRA</sequence>
<evidence type="ECO:0000256" key="8">
    <source>
        <dbReference type="SAM" id="Phobius"/>
    </source>
</evidence>
<feature type="transmembrane region" description="Helical" evidence="8">
    <location>
        <begin position="139"/>
        <end position="160"/>
    </location>
</feature>
<dbReference type="PROSITE" id="PS50850">
    <property type="entry name" value="MFS"/>
    <property type="match status" value="1"/>
</dbReference>